<keyword evidence="4" id="KW-1185">Reference proteome</keyword>
<feature type="domain" description="BPL/LPL catalytic" evidence="3">
    <location>
        <begin position="47"/>
        <end position="221"/>
    </location>
</feature>
<evidence type="ECO:0000313" key="4">
    <source>
        <dbReference type="Proteomes" id="UP000095281"/>
    </source>
</evidence>
<dbReference type="InterPro" id="IPR004143">
    <property type="entry name" value="BPL_LPL_catalytic"/>
</dbReference>
<evidence type="ECO:0000256" key="2">
    <source>
        <dbReference type="ARBA" id="ARBA00008242"/>
    </source>
</evidence>
<evidence type="ECO:0000256" key="1">
    <source>
        <dbReference type="ARBA" id="ARBA00005085"/>
    </source>
</evidence>
<dbReference type="WBParaSite" id="MhA1_Contig271.frz3.gene20">
    <property type="protein sequence ID" value="MhA1_Contig271.frz3.gene20"/>
    <property type="gene ID" value="MhA1_Contig271.frz3.gene20"/>
</dbReference>
<dbReference type="PANTHER" id="PTHR12561:SF3">
    <property type="entry name" value="LIPOYLTRANSFERASE 1, MITOCHONDRIAL"/>
    <property type="match status" value="1"/>
</dbReference>
<dbReference type="InterPro" id="IPR045864">
    <property type="entry name" value="aa-tRNA-synth_II/BPL/LPL"/>
</dbReference>
<dbReference type="UniPathway" id="UPA00537">
    <property type="reaction ID" value="UER00595"/>
</dbReference>
<comment type="similarity">
    <text evidence="2">Belongs to the LplA family.</text>
</comment>
<organism evidence="4 5">
    <name type="scientific">Meloidogyne hapla</name>
    <name type="common">Root-knot nematode worm</name>
    <dbReference type="NCBI Taxonomy" id="6305"/>
    <lineage>
        <taxon>Eukaryota</taxon>
        <taxon>Metazoa</taxon>
        <taxon>Ecdysozoa</taxon>
        <taxon>Nematoda</taxon>
        <taxon>Chromadorea</taxon>
        <taxon>Rhabditida</taxon>
        <taxon>Tylenchina</taxon>
        <taxon>Tylenchomorpha</taxon>
        <taxon>Tylenchoidea</taxon>
        <taxon>Meloidogynidae</taxon>
        <taxon>Meloidogyninae</taxon>
        <taxon>Meloidogyne</taxon>
    </lineage>
</organism>
<dbReference type="SUPFAM" id="SSF55681">
    <property type="entry name" value="Class II aaRS and biotin synthetases"/>
    <property type="match status" value="1"/>
</dbReference>
<evidence type="ECO:0000313" key="5">
    <source>
        <dbReference type="WBParaSite" id="MhA1_Contig271.frz3.gene20"/>
    </source>
</evidence>
<dbReference type="Gene3D" id="3.30.930.10">
    <property type="entry name" value="Bira Bifunctional Protein, Domain 2"/>
    <property type="match status" value="1"/>
</dbReference>
<dbReference type="GO" id="GO:0017118">
    <property type="term" value="F:lipoyltransferase activity"/>
    <property type="evidence" value="ECO:0007669"/>
    <property type="project" value="TreeGrafter"/>
</dbReference>
<name>A0A1I8BIR9_MELHA</name>
<reference evidence="5" key="1">
    <citation type="submission" date="2016-11" db="UniProtKB">
        <authorList>
            <consortium name="WormBaseParasite"/>
        </authorList>
    </citation>
    <scope>IDENTIFICATION</scope>
</reference>
<dbReference type="CDD" id="cd16443">
    <property type="entry name" value="LplA"/>
    <property type="match status" value="1"/>
</dbReference>
<comment type="pathway">
    <text evidence="1">Protein modification; protein lipoylation via exogenous pathway; protein N(6)-(lipoyl)lysine from lipoate: step 2/2.</text>
</comment>
<evidence type="ECO:0000259" key="3">
    <source>
        <dbReference type="PROSITE" id="PS51733"/>
    </source>
</evidence>
<dbReference type="GO" id="GO:0005739">
    <property type="term" value="C:mitochondrion"/>
    <property type="evidence" value="ECO:0007669"/>
    <property type="project" value="TreeGrafter"/>
</dbReference>
<dbReference type="GO" id="GO:0009249">
    <property type="term" value="P:protein lipoylation"/>
    <property type="evidence" value="ECO:0007669"/>
    <property type="project" value="InterPro"/>
</dbReference>
<dbReference type="PROSITE" id="PS51733">
    <property type="entry name" value="BPL_LPL_CATALYTIC"/>
    <property type="match status" value="1"/>
</dbReference>
<dbReference type="Pfam" id="PF21948">
    <property type="entry name" value="LplA-B_cat"/>
    <property type="match status" value="1"/>
</dbReference>
<protein>
    <submittedName>
        <fullName evidence="5">BPL/LPL catalytic domain-containing protein</fullName>
    </submittedName>
</protein>
<accession>A0A1I8BIR9</accession>
<dbReference type="Proteomes" id="UP000095281">
    <property type="component" value="Unplaced"/>
</dbReference>
<dbReference type="OMA" id="IWGYSRV"/>
<proteinExistence type="inferred from homology"/>
<dbReference type="InterPro" id="IPR004562">
    <property type="entry name" value="LipoylTrfase_LipoateP_Ligase"/>
</dbReference>
<sequence>MFIKSLTDSSTKATKSAPKLLTIFTSASNCIYKNLALEEWLFRNKNFSNEDILFIWRNSPSVVIGRYQNPWIEANVDFCRENNIKLVRRYSGGGTVYHDMGNFNISILTSHDRHNRKGNLQKLAKQLNTDFNQHFEPFNKICVNSRDDLIIEPNESKMSGTAARISQGKAYHHFTFLVSPNMENLNYSLQSPLKKKIETTATKSIRAKSVGCLASVLKVKEKRLTNNEIMEMTEKSILKAFSSNYDNLNIKLNTSPDEEHFTGF</sequence>
<dbReference type="AlphaFoldDB" id="A0A1I8BIR9"/>
<dbReference type="PANTHER" id="PTHR12561">
    <property type="entry name" value="LIPOATE-PROTEIN LIGASE"/>
    <property type="match status" value="1"/>
</dbReference>